<dbReference type="Gramene" id="Solyc11g033250.2.1">
    <property type="protein sequence ID" value="Solyc11g033250.2.1"/>
    <property type="gene ID" value="Solyc11g033250.2"/>
</dbReference>
<keyword evidence="2" id="KW-1185">Reference proteome</keyword>
<name>A0A3Q7IUW7_SOLLC</name>
<reference evidence="1" key="1">
    <citation type="journal article" date="2012" name="Nature">
        <title>The tomato genome sequence provides insights into fleshy fruit evolution.</title>
        <authorList>
            <consortium name="Tomato Genome Consortium"/>
        </authorList>
    </citation>
    <scope>NUCLEOTIDE SEQUENCE [LARGE SCALE GENOMIC DNA]</scope>
    <source>
        <strain evidence="1">cv. Heinz 1706</strain>
    </source>
</reference>
<reference evidence="1" key="2">
    <citation type="submission" date="2019-01" db="UniProtKB">
        <authorList>
            <consortium name="EnsemblPlants"/>
        </authorList>
    </citation>
    <scope>IDENTIFICATION</scope>
    <source>
        <strain evidence="1">cv. Heinz 1706</strain>
    </source>
</reference>
<dbReference type="InParanoid" id="A0A3Q7IUW7"/>
<evidence type="ECO:0000313" key="1">
    <source>
        <dbReference type="EnsemblPlants" id="Solyc11g033250.2.1"/>
    </source>
</evidence>
<organism evidence="1">
    <name type="scientific">Solanum lycopersicum</name>
    <name type="common">Tomato</name>
    <name type="synonym">Lycopersicon esculentum</name>
    <dbReference type="NCBI Taxonomy" id="4081"/>
    <lineage>
        <taxon>Eukaryota</taxon>
        <taxon>Viridiplantae</taxon>
        <taxon>Streptophyta</taxon>
        <taxon>Embryophyta</taxon>
        <taxon>Tracheophyta</taxon>
        <taxon>Spermatophyta</taxon>
        <taxon>Magnoliopsida</taxon>
        <taxon>eudicotyledons</taxon>
        <taxon>Gunneridae</taxon>
        <taxon>Pentapetalae</taxon>
        <taxon>asterids</taxon>
        <taxon>lamiids</taxon>
        <taxon>Solanales</taxon>
        <taxon>Solanaceae</taxon>
        <taxon>Solanoideae</taxon>
        <taxon>Solaneae</taxon>
        <taxon>Solanum</taxon>
        <taxon>Solanum subgen. Lycopersicon</taxon>
    </lineage>
</organism>
<dbReference type="AlphaFoldDB" id="A0A3Q7IUW7"/>
<evidence type="ECO:0000313" key="2">
    <source>
        <dbReference type="Proteomes" id="UP000004994"/>
    </source>
</evidence>
<dbReference type="EnsemblPlants" id="Solyc11g033250.2.1">
    <property type="protein sequence ID" value="Solyc11g033250.2.1"/>
    <property type="gene ID" value="Solyc11g033250.2"/>
</dbReference>
<accession>A0A3Q7IUW7</accession>
<sequence length="75" mass="8168">SPLSKTTSPNSIRGPFFQLLTHYYTDVVMSKITSASQLEDESGESPIVDFSKIYMDEVGGVKKACIYGLGSQAVF</sequence>
<protein>
    <submittedName>
        <fullName evidence="1">Uncharacterized protein</fullName>
    </submittedName>
</protein>
<proteinExistence type="predicted"/>
<dbReference type="Proteomes" id="UP000004994">
    <property type="component" value="Chromosome 10"/>
</dbReference>